<evidence type="ECO:0000313" key="1">
    <source>
        <dbReference type="EMBL" id="PXZ02523.1"/>
    </source>
</evidence>
<name>A0A2V4DQN6_9GAMM</name>
<accession>A0A2V4DQN6</accession>
<comment type="caution">
    <text evidence="1">The sequence shown here is derived from an EMBL/GenBank/DDBJ whole genome shotgun (WGS) entry which is preliminary data.</text>
</comment>
<reference evidence="1 2" key="1">
    <citation type="submission" date="2018-05" db="EMBL/GenBank/DDBJ databases">
        <title>Reference genomes for bee gut microbiota database.</title>
        <authorList>
            <person name="Ellegaard K.M."/>
        </authorList>
    </citation>
    <scope>NUCLEOTIDE SEQUENCE [LARGE SCALE GENOMIC DNA]</scope>
    <source>
        <strain evidence="1 2">ESL0177</strain>
    </source>
</reference>
<proteinExistence type="predicted"/>
<gene>
    <name evidence="1" type="ORF">DKK79_13710</name>
</gene>
<sequence length="368" mass="42803">MDKCSDIVFIRPCRSRYEDEKILTPEYASQLFSKENKIVQINLDNCSLQRMEKLSSTATLDDVQRVGLLPLVKLLNTAPVCLTAIGLNEMPDSWVEKSIKAYQNFCRLFWPSHVDDPEATFRDYSSDPEKNKVIFKSLPDDSRTVYGFHYVSMLQIQNIRLNYKCFSPEKKFETYLYSIINFIGIVSAYDLEIAKYAFWSIDSNTINKLPEKIKQRRQYIKKNFLRNGSSLEKCRNHAFDAAMDLHWLTGANLSEDINLDIIIGDKKFPVENWLGTNDLKLYHIAKDIYHIYHEGATMKRLSTVREDELSAFPYWKNVDRLAQDVLGYREQSTKGTPSNFTECIDVAVNFIENELSSYFDSTNEKLDR</sequence>
<protein>
    <submittedName>
        <fullName evidence="1">Uncharacterized protein</fullName>
    </submittedName>
</protein>
<dbReference type="AlphaFoldDB" id="A0A2V4DQN6"/>
<dbReference type="EMBL" id="QGLP01000010">
    <property type="protein sequence ID" value="PXZ02523.1"/>
    <property type="molecule type" value="Genomic_DNA"/>
</dbReference>
<dbReference type="Proteomes" id="UP000247483">
    <property type="component" value="Unassembled WGS sequence"/>
</dbReference>
<organism evidence="1 2">
    <name type="scientific">Gilliamella apicola</name>
    <dbReference type="NCBI Taxonomy" id="1196095"/>
    <lineage>
        <taxon>Bacteria</taxon>
        <taxon>Pseudomonadati</taxon>
        <taxon>Pseudomonadota</taxon>
        <taxon>Gammaproteobacteria</taxon>
        <taxon>Orbales</taxon>
        <taxon>Orbaceae</taxon>
        <taxon>Gilliamella</taxon>
    </lineage>
</organism>
<evidence type="ECO:0000313" key="2">
    <source>
        <dbReference type="Proteomes" id="UP000247483"/>
    </source>
</evidence>
<dbReference type="RefSeq" id="WP_110424542.1">
    <property type="nucleotide sequence ID" value="NZ_QGLP01000010.1"/>
</dbReference>